<evidence type="ECO:0000313" key="1">
    <source>
        <dbReference type="EMBL" id="KKM66631.1"/>
    </source>
</evidence>
<comment type="caution">
    <text evidence="1">The sequence shown here is derived from an EMBL/GenBank/DDBJ whole genome shotgun (WGS) entry which is preliminary data.</text>
</comment>
<reference evidence="1" key="1">
    <citation type="journal article" date="2015" name="Nature">
        <title>Complex archaea that bridge the gap between prokaryotes and eukaryotes.</title>
        <authorList>
            <person name="Spang A."/>
            <person name="Saw J.H."/>
            <person name="Jorgensen S.L."/>
            <person name="Zaremba-Niedzwiedzka K."/>
            <person name="Martijn J."/>
            <person name="Lind A.E."/>
            <person name="van Eijk R."/>
            <person name="Schleper C."/>
            <person name="Guy L."/>
            <person name="Ettema T.J."/>
        </authorList>
    </citation>
    <scope>NUCLEOTIDE SEQUENCE</scope>
</reference>
<gene>
    <name evidence="1" type="ORF">LCGC14_1479200</name>
</gene>
<feature type="non-terminal residue" evidence="1">
    <location>
        <position position="207"/>
    </location>
</feature>
<dbReference type="EMBL" id="LAZR01010492">
    <property type="protein sequence ID" value="KKM66631.1"/>
    <property type="molecule type" value="Genomic_DNA"/>
</dbReference>
<proteinExistence type="predicted"/>
<name>A0A0F9JVY4_9ZZZZ</name>
<protein>
    <submittedName>
        <fullName evidence="1">Uncharacterized protein</fullName>
    </submittedName>
</protein>
<organism evidence="1">
    <name type="scientific">marine sediment metagenome</name>
    <dbReference type="NCBI Taxonomy" id="412755"/>
    <lineage>
        <taxon>unclassified sequences</taxon>
        <taxon>metagenomes</taxon>
        <taxon>ecological metagenomes</taxon>
    </lineage>
</organism>
<sequence>MAIIGDIDLSKWLGTMYQDYTTGRAQKEAAFQTGVGALESYADIFRPGGEYGAGIEAMIGRGEKKAVASGMQSLVSAGLANTTMPMHLQQTYQEEVGMPTRMRAEDTRMERLGGALGSLGQMYAGYDPGTTTAGDIAQMATGGFGSMMSGRIADIQAQQQAYARRQPSSDMTAGWQLSGGGISGSGGGGAGGGYGGVGPAGSGSIQH</sequence>
<accession>A0A0F9JVY4</accession>
<dbReference type="AlphaFoldDB" id="A0A0F9JVY4"/>